<keyword evidence="1" id="KW-1133">Transmembrane helix</keyword>
<sequence>MGYFVFGLLLWMTGIWGFYRFEHSEYLQGVWYFWIMLAGLFLIYQKTPGNKIFYRDKESVVKELLLGIVFFGSFLRGYFSNDYFVNKELQKHGAYTKVTKLSWRRNCDGKYACKDKAYFEFEYKGEIFRNAHRVDWEDRNHPVQIHFSTNTPDVAFLVPVDEKK</sequence>
<gene>
    <name evidence="2" type="ORF">DC094_02450</name>
</gene>
<dbReference type="EMBL" id="QDDL01000001">
    <property type="protein sequence ID" value="PVZ71902.1"/>
    <property type="molecule type" value="Genomic_DNA"/>
</dbReference>
<feature type="transmembrane region" description="Helical" evidence="1">
    <location>
        <begin position="27"/>
        <end position="44"/>
    </location>
</feature>
<proteinExistence type="predicted"/>
<organism evidence="2 3">
    <name type="scientific">Pelagibaculum spongiae</name>
    <dbReference type="NCBI Taxonomy" id="2080658"/>
    <lineage>
        <taxon>Bacteria</taxon>
        <taxon>Pseudomonadati</taxon>
        <taxon>Pseudomonadota</taxon>
        <taxon>Gammaproteobacteria</taxon>
        <taxon>Oceanospirillales</taxon>
        <taxon>Pelagibaculum</taxon>
    </lineage>
</organism>
<dbReference type="Proteomes" id="UP000244906">
    <property type="component" value="Unassembled WGS sequence"/>
</dbReference>
<evidence type="ECO:0000313" key="2">
    <source>
        <dbReference type="EMBL" id="PVZ71902.1"/>
    </source>
</evidence>
<dbReference type="AlphaFoldDB" id="A0A2V1H650"/>
<keyword evidence="1" id="KW-0812">Transmembrane</keyword>
<dbReference type="RefSeq" id="WP_116685491.1">
    <property type="nucleotide sequence ID" value="NZ_CAWNYD010000001.1"/>
</dbReference>
<name>A0A2V1H650_9GAMM</name>
<accession>A0A2V1H650</accession>
<comment type="caution">
    <text evidence="2">The sequence shown here is derived from an EMBL/GenBank/DDBJ whole genome shotgun (WGS) entry which is preliminary data.</text>
</comment>
<keyword evidence="1" id="KW-0472">Membrane</keyword>
<reference evidence="2 3" key="1">
    <citation type="submission" date="2018-04" db="EMBL/GenBank/DDBJ databases">
        <title>Thalassorhabdus spongiae gen. nov., sp. nov., isolated from a marine sponge in South-West Iceland.</title>
        <authorList>
            <person name="Knobloch S."/>
            <person name="Daussin A."/>
            <person name="Johannsson R."/>
            <person name="Marteinsson V.T."/>
        </authorList>
    </citation>
    <scope>NUCLEOTIDE SEQUENCE [LARGE SCALE GENOMIC DNA]</scope>
    <source>
        <strain evidence="2 3">Hp12</strain>
    </source>
</reference>
<protein>
    <submittedName>
        <fullName evidence="2">Uncharacterized protein</fullName>
    </submittedName>
</protein>
<evidence type="ECO:0000256" key="1">
    <source>
        <dbReference type="SAM" id="Phobius"/>
    </source>
</evidence>
<keyword evidence="3" id="KW-1185">Reference proteome</keyword>
<evidence type="ECO:0000313" key="3">
    <source>
        <dbReference type="Proteomes" id="UP000244906"/>
    </source>
</evidence>